<evidence type="ECO:0000313" key="12">
    <source>
        <dbReference type="Proteomes" id="UP001158598"/>
    </source>
</evidence>
<organism evidence="11 12">
    <name type="scientific">Methylococcus capsulatus</name>
    <dbReference type="NCBI Taxonomy" id="414"/>
    <lineage>
        <taxon>Bacteria</taxon>
        <taxon>Pseudomonadati</taxon>
        <taxon>Pseudomonadota</taxon>
        <taxon>Gammaproteobacteria</taxon>
        <taxon>Methylococcales</taxon>
        <taxon>Methylococcaceae</taxon>
        <taxon>Methylococcus</taxon>
    </lineage>
</organism>
<dbReference type="Proteomes" id="UP001158598">
    <property type="component" value="Chromosome"/>
</dbReference>
<dbReference type="GO" id="GO:0016020">
    <property type="term" value="C:membrane"/>
    <property type="evidence" value="ECO:0007669"/>
    <property type="project" value="InterPro"/>
</dbReference>
<dbReference type="InterPro" id="IPR004713">
    <property type="entry name" value="CaH_exchang"/>
</dbReference>
<keyword evidence="3 9" id="KW-0109">Calcium transport</keyword>
<evidence type="ECO:0000256" key="1">
    <source>
        <dbReference type="ARBA" id="ARBA00004127"/>
    </source>
</evidence>
<dbReference type="InterPro" id="IPR044880">
    <property type="entry name" value="NCX_ion-bd_dom_sf"/>
</dbReference>
<dbReference type="Gene3D" id="1.20.1420.30">
    <property type="entry name" value="NCX, central ion-binding region"/>
    <property type="match status" value="1"/>
</dbReference>
<evidence type="ECO:0000256" key="4">
    <source>
        <dbReference type="ARBA" id="ARBA00022692"/>
    </source>
</evidence>
<dbReference type="InterPro" id="IPR004837">
    <property type="entry name" value="NaCa_Exmemb"/>
</dbReference>
<dbReference type="PANTHER" id="PTHR31503">
    <property type="entry name" value="VACUOLAR CALCIUM ION TRANSPORTER"/>
    <property type="match status" value="1"/>
</dbReference>
<dbReference type="AlphaFoldDB" id="A0AA35V156"/>
<proteinExistence type="inferred from homology"/>
<evidence type="ECO:0000256" key="5">
    <source>
        <dbReference type="ARBA" id="ARBA00022837"/>
    </source>
</evidence>
<feature type="transmembrane region" description="Helical" evidence="9">
    <location>
        <begin position="238"/>
        <end position="260"/>
    </location>
</feature>
<feature type="transmembrane region" description="Helical" evidence="9">
    <location>
        <begin position="203"/>
        <end position="226"/>
    </location>
</feature>
<evidence type="ECO:0000256" key="2">
    <source>
        <dbReference type="ARBA" id="ARBA00022448"/>
    </source>
</evidence>
<feature type="transmembrane region" description="Helical" evidence="9">
    <location>
        <begin position="272"/>
        <end position="296"/>
    </location>
</feature>
<comment type="caution">
    <text evidence="9">Lacks conserved residue(s) required for the propagation of feature annotation.</text>
</comment>
<dbReference type="NCBIfam" id="TIGR00378">
    <property type="entry name" value="cax"/>
    <property type="match status" value="1"/>
</dbReference>
<evidence type="ECO:0000259" key="10">
    <source>
        <dbReference type="Pfam" id="PF01699"/>
    </source>
</evidence>
<dbReference type="InterPro" id="IPR004798">
    <property type="entry name" value="CAX-like"/>
</dbReference>
<protein>
    <recommendedName>
        <fullName evidence="9">Ca(2+)/H(+) antiporter</fullName>
    </recommendedName>
</protein>
<keyword evidence="9" id="KW-0050">Antiport</keyword>
<dbReference type="RefSeq" id="WP_017365143.1">
    <property type="nucleotide sequence ID" value="NZ_CP079097.1"/>
</dbReference>
<accession>A0AA35V156</accession>
<dbReference type="GO" id="GO:0006874">
    <property type="term" value="P:intracellular calcium ion homeostasis"/>
    <property type="evidence" value="ECO:0007669"/>
    <property type="project" value="TreeGrafter"/>
</dbReference>
<keyword evidence="6 9" id="KW-1133">Transmembrane helix</keyword>
<gene>
    <name evidence="11" type="ORF">MCNOR_0207</name>
</gene>
<feature type="transmembrane region" description="Helical" evidence="9">
    <location>
        <begin position="330"/>
        <end position="351"/>
    </location>
</feature>
<evidence type="ECO:0000256" key="9">
    <source>
        <dbReference type="RuleBase" id="RU365028"/>
    </source>
</evidence>
<dbReference type="Pfam" id="PF01699">
    <property type="entry name" value="Na_Ca_ex"/>
    <property type="match status" value="2"/>
</dbReference>
<dbReference type="GO" id="GO:0012505">
    <property type="term" value="C:endomembrane system"/>
    <property type="evidence" value="ECO:0007669"/>
    <property type="project" value="UniProtKB-SubCell"/>
</dbReference>
<feature type="transmembrane region" description="Helical" evidence="9">
    <location>
        <begin position="155"/>
        <end position="176"/>
    </location>
</feature>
<dbReference type="EMBL" id="OX458332">
    <property type="protein sequence ID" value="CAI8727228.1"/>
    <property type="molecule type" value="Genomic_DNA"/>
</dbReference>
<comment type="function">
    <text evidence="9">Ca(+)/H(+) antiporter that extrudes calcium in exchange for external protons.</text>
</comment>
<reference evidence="11" key="1">
    <citation type="submission" date="2023-03" db="EMBL/GenBank/DDBJ databases">
        <authorList>
            <person name="Pearce D."/>
        </authorList>
    </citation>
    <scope>NUCLEOTIDE SEQUENCE</scope>
    <source>
        <strain evidence="11">Mc</strain>
    </source>
</reference>
<dbReference type="PANTHER" id="PTHR31503:SF22">
    <property type="entry name" value="VACUOLAR CALCIUM ION TRANSPORTER"/>
    <property type="match status" value="1"/>
</dbReference>
<evidence type="ECO:0000313" key="11">
    <source>
        <dbReference type="EMBL" id="CAI8727228.1"/>
    </source>
</evidence>
<sequence length="361" mass="37960">MKFLLVFIPLAVIFEHLASVPAGFRFAAAALAIIPLAAAMVDATGRVSHRAGPAVGGLLNATFGNAPELIISLMALRAGLIEVVKASIVGVILSNLLFVLGLAFLLGGLRFHVQKFNRHGARIQRAVLMVAAISIVVPSVFDNFIPPEMIDREDGLNVCVALVLLATYAMSLVFMLKTHPDYFVSEEAAPDANVEPGRTDAKLAVAHLAISSATLAMMSEILVGSIEETAAGLGMSKAFIGVIILALIGGAPESVAAVTVARRNKLDLTMGIAVGSSVQIALFVAPVLVLASYFIAPRPLNLMVGNAGIMIIMLPVLLLSMLVGDGRSNWFKGVQLLSVYLLIALFCFFLPDTPGTSFSSP</sequence>
<feature type="transmembrane region" description="Helical" evidence="9">
    <location>
        <begin position="126"/>
        <end position="143"/>
    </location>
</feature>
<evidence type="ECO:0000256" key="3">
    <source>
        <dbReference type="ARBA" id="ARBA00022568"/>
    </source>
</evidence>
<evidence type="ECO:0000256" key="8">
    <source>
        <dbReference type="ARBA" id="ARBA00023136"/>
    </source>
</evidence>
<dbReference type="GO" id="GO:0015369">
    <property type="term" value="F:calcium:proton antiporter activity"/>
    <property type="evidence" value="ECO:0007669"/>
    <property type="project" value="UniProtKB-UniRule"/>
</dbReference>
<keyword evidence="2 9" id="KW-0813">Transport</keyword>
<evidence type="ECO:0000256" key="6">
    <source>
        <dbReference type="ARBA" id="ARBA00022989"/>
    </source>
</evidence>
<evidence type="ECO:0000256" key="7">
    <source>
        <dbReference type="ARBA" id="ARBA00023065"/>
    </source>
</evidence>
<comment type="similarity">
    <text evidence="9">Belongs to the Ca(2+):cation antiporter (CaCA) (TC 2.A.19) family.</text>
</comment>
<keyword evidence="5 9" id="KW-0106">Calcium</keyword>
<feature type="transmembrane region" description="Helical" evidence="9">
    <location>
        <begin position="83"/>
        <end position="106"/>
    </location>
</feature>
<comment type="subcellular location">
    <subcellularLocation>
        <location evidence="1">Endomembrane system</location>
        <topology evidence="1">Multi-pass membrane protein</topology>
    </subcellularLocation>
</comment>
<name>A0AA35V156_METCP</name>
<keyword evidence="4 9" id="KW-0812">Transmembrane</keyword>
<keyword evidence="7 9" id="KW-0406">Ion transport</keyword>
<keyword evidence="8 9" id="KW-0472">Membrane</keyword>
<feature type="domain" description="Sodium/calcium exchanger membrane region" evidence="10">
    <location>
        <begin position="26"/>
        <end position="176"/>
    </location>
</feature>
<feature type="domain" description="Sodium/calcium exchanger membrane region" evidence="10">
    <location>
        <begin position="205"/>
        <end position="348"/>
    </location>
</feature>
<feature type="transmembrane region" description="Helical" evidence="9">
    <location>
        <begin position="302"/>
        <end position="323"/>
    </location>
</feature>